<dbReference type="Proteomes" id="UP000499080">
    <property type="component" value="Unassembled WGS sequence"/>
</dbReference>
<keyword evidence="2" id="KW-1185">Reference proteome</keyword>
<comment type="caution">
    <text evidence="1">The sequence shown here is derived from an EMBL/GenBank/DDBJ whole genome shotgun (WGS) entry which is preliminary data.</text>
</comment>
<protein>
    <submittedName>
        <fullName evidence="1">Uncharacterized protein</fullName>
    </submittedName>
</protein>
<gene>
    <name evidence="1" type="ORF">AVEN_173537_1</name>
</gene>
<accession>A0A4Y2T938</accession>
<name>A0A4Y2T938_ARAVE</name>
<dbReference type="EMBL" id="BGPR01026355">
    <property type="protein sequence ID" value="GBN95996.1"/>
    <property type="molecule type" value="Genomic_DNA"/>
</dbReference>
<organism evidence="1 2">
    <name type="scientific">Araneus ventricosus</name>
    <name type="common">Orbweaver spider</name>
    <name type="synonym">Epeira ventricosa</name>
    <dbReference type="NCBI Taxonomy" id="182803"/>
    <lineage>
        <taxon>Eukaryota</taxon>
        <taxon>Metazoa</taxon>
        <taxon>Ecdysozoa</taxon>
        <taxon>Arthropoda</taxon>
        <taxon>Chelicerata</taxon>
        <taxon>Arachnida</taxon>
        <taxon>Araneae</taxon>
        <taxon>Araneomorphae</taxon>
        <taxon>Entelegynae</taxon>
        <taxon>Araneoidea</taxon>
        <taxon>Araneidae</taxon>
        <taxon>Araneus</taxon>
    </lineage>
</organism>
<evidence type="ECO:0000313" key="1">
    <source>
        <dbReference type="EMBL" id="GBN95996.1"/>
    </source>
</evidence>
<dbReference type="AlphaFoldDB" id="A0A4Y2T938"/>
<evidence type="ECO:0000313" key="2">
    <source>
        <dbReference type="Proteomes" id="UP000499080"/>
    </source>
</evidence>
<reference evidence="1 2" key="1">
    <citation type="journal article" date="2019" name="Sci. Rep.">
        <title>Orb-weaving spider Araneus ventricosus genome elucidates the spidroin gene catalogue.</title>
        <authorList>
            <person name="Kono N."/>
            <person name="Nakamura H."/>
            <person name="Ohtoshi R."/>
            <person name="Moran D.A.P."/>
            <person name="Shinohara A."/>
            <person name="Yoshida Y."/>
            <person name="Fujiwara M."/>
            <person name="Mori M."/>
            <person name="Tomita M."/>
            <person name="Arakawa K."/>
        </authorList>
    </citation>
    <scope>NUCLEOTIDE SEQUENCE [LARGE SCALE GENOMIC DNA]</scope>
</reference>
<sequence length="108" mass="12699">MRAINTCEEIERSQRCSSSLFHTIPKKECFIIPYHTQEGMLYYSILYPERNAFGEKFCMAENRKPGDSIIALSSRLRKPKPALMLRDMSLEHHLACHPMTQREKHLYP</sequence>
<proteinExistence type="predicted"/>